<protein>
    <submittedName>
        <fullName evidence="8">Proton-coupled folate transporter</fullName>
    </submittedName>
</protein>
<evidence type="ECO:0000256" key="2">
    <source>
        <dbReference type="ARBA" id="ARBA00022692"/>
    </source>
</evidence>
<evidence type="ECO:0000313" key="9">
    <source>
        <dbReference type="Proteomes" id="UP001249851"/>
    </source>
</evidence>
<keyword evidence="2 6" id="KW-0812">Transmembrane</keyword>
<feature type="transmembrane region" description="Helical" evidence="6">
    <location>
        <begin position="310"/>
        <end position="329"/>
    </location>
</feature>
<feature type="transmembrane region" description="Helical" evidence="6">
    <location>
        <begin position="119"/>
        <end position="138"/>
    </location>
</feature>
<feature type="transmembrane region" description="Helical" evidence="6">
    <location>
        <begin position="184"/>
        <end position="207"/>
    </location>
</feature>
<dbReference type="AlphaFoldDB" id="A0AAD9QEV5"/>
<dbReference type="Gene3D" id="1.20.1250.20">
    <property type="entry name" value="MFS general substrate transporter like domains"/>
    <property type="match status" value="1"/>
</dbReference>
<evidence type="ECO:0000259" key="7">
    <source>
        <dbReference type="PROSITE" id="PS50850"/>
    </source>
</evidence>
<name>A0AAD9QEV5_ACRCE</name>
<feature type="transmembrane region" description="Helical" evidence="6">
    <location>
        <begin position="144"/>
        <end position="172"/>
    </location>
</feature>
<accession>A0AAD9QEV5</accession>
<organism evidence="8 9">
    <name type="scientific">Acropora cervicornis</name>
    <name type="common">Staghorn coral</name>
    <dbReference type="NCBI Taxonomy" id="6130"/>
    <lineage>
        <taxon>Eukaryota</taxon>
        <taxon>Metazoa</taxon>
        <taxon>Cnidaria</taxon>
        <taxon>Anthozoa</taxon>
        <taxon>Hexacorallia</taxon>
        <taxon>Scleractinia</taxon>
        <taxon>Astrocoeniina</taxon>
        <taxon>Acroporidae</taxon>
        <taxon>Acropora</taxon>
    </lineage>
</organism>
<sequence length="488" mass="54085">MSEDSLEEDKAESCLSKITVEPVIFCYAFGIILHVPVIQQYIHKRISEEKGIIYNTTASLSNCDLTQVSRNVETSKLQKAVQSESSFMQLGMVFSASAPSLFVALFLGAWSDRAGRRRVMGLPIFGSAVESAIILWVISFNLPIHMLLLAGFINGICGFFPTMVLSLFSYIADITDQSQRAFRLGILEATAFISGMLSHLSSGWLINKTGYKAPYMMILSLHTFALFYVLLKLPESRAKHLMENSTVKVFSLQHMRVIICIFTDPRSGQRWKMCLLMLTSGLMIVSSIGFGSVIVLYAIDRPLCCNSILIGYYLATSFFVQAVGAVLGLRFLRLVLSEDAVMQAGMISIICSLIMMAFVETKTQFFMVPLVACLGGVPTPIIRAKMSKLVDADEQGALFAAVATLETLCTLCGAALFNSIYPLFLRVGFNGFSFLVMAVLMLAALTITEIYRRKELRNSSTKYDTEPKAEDVLKKNRARLQSDKDELN</sequence>
<evidence type="ECO:0000313" key="8">
    <source>
        <dbReference type="EMBL" id="KAK2560067.1"/>
    </source>
</evidence>
<feature type="transmembrane region" description="Helical" evidence="6">
    <location>
        <begin position="213"/>
        <end position="231"/>
    </location>
</feature>
<dbReference type="InterPro" id="IPR020846">
    <property type="entry name" value="MFS_dom"/>
</dbReference>
<feature type="transmembrane region" description="Helical" evidence="6">
    <location>
        <begin position="365"/>
        <end position="384"/>
    </location>
</feature>
<feature type="transmembrane region" description="Helical" evidence="6">
    <location>
        <begin position="396"/>
        <end position="417"/>
    </location>
</feature>
<evidence type="ECO:0000256" key="4">
    <source>
        <dbReference type="ARBA" id="ARBA00023136"/>
    </source>
</evidence>
<feature type="domain" description="Major facilitator superfamily (MFS) profile" evidence="7">
    <location>
        <begin position="50"/>
        <end position="456"/>
    </location>
</feature>
<keyword evidence="4 6" id="KW-0472">Membrane</keyword>
<dbReference type="InterPro" id="IPR011701">
    <property type="entry name" value="MFS"/>
</dbReference>
<proteinExistence type="predicted"/>
<dbReference type="PANTHER" id="PTHR23507">
    <property type="entry name" value="ZGC:174356"/>
    <property type="match status" value="1"/>
</dbReference>
<feature type="transmembrane region" description="Helical" evidence="6">
    <location>
        <begin position="423"/>
        <end position="447"/>
    </location>
</feature>
<evidence type="ECO:0000256" key="5">
    <source>
        <dbReference type="SAM" id="MobiDB-lite"/>
    </source>
</evidence>
<dbReference type="PANTHER" id="PTHR23507:SF1">
    <property type="entry name" value="FI18259P1-RELATED"/>
    <property type="match status" value="1"/>
</dbReference>
<dbReference type="Proteomes" id="UP001249851">
    <property type="component" value="Unassembled WGS sequence"/>
</dbReference>
<reference evidence="8" key="1">
    <citation type="journal article" date="2023" name="G3 (Bethesda)">
        <title>Whole genome assembly and annotation of the endangered Caribbean coral Acropora cervicornis.</title>
        <authorList>
            <person name="Selwyn J.D."/>
            <person name="Vollmer S.V."/>
        </authorList>
    </citation>
    <scope>NUCLEOTIDE SEQUENCE</scope>
    <source>
        <strain evidence="8">K2</strain>
    </source>
</reference>
<dbReference type="SUPFAM" id="SSF103473">
    <property type="entry name" value="MFS general substrate transporter"/>
    <property type="match status" value="1"/>
</dbReference>
<feature type="region of interest" description="Disordered" evidence="5">
    <location>
        <begin position="462"/>
        <end position="488"/>
    </location>
</feature>
<dbReference type="GO" id="GO:0016020">
    <property type="term" value="C:membrane"/>
    <property type="evidence" value="ECO:0007669"/>
    <property type="project" value="UniProtKB-SubCell"/>
</dbReference>
<keyword evidence="3 6" id="KW-1133">Transmembrane helix</keyword>
<dbReference type="InterPro" id="IPR036259">
    <property type="entry name" value="MFS_trans_sf"/>
</dbReference>
<feature type="transmembrane region" description="Helical" evidence="6">
    <location>
        <begin position="275"/>
        <end position="298"/>
    </location>
</feature>
<dbReference type="EMBL" id="JARQWQ010000037">
    <property type="protein sequence ID" value="KAK2560067.1"/>
    <property type="molecule type" value="Genomic_DNA"/>
</dbReference>
<comment type="subcellular location">
    <subcellularLocation>
        <location evidence="1">Membrane</location>
        <topology evidence="1">Multi-pass membrane protein</topology>
    </subcellularLocation>
</comment>
<dbReference type="PROSITE" id="PS50850">
    <property type="entry name" value="MFS"/>
    <property type="match status" value="1"/>
</dbReference>
<comment type="caution">
    <text evidence="8">The sequence shown here is derived from an EMBL/GenBank/DDBJ whole genome shotgun (WGS) entry which is preliminary data.</text>
</comment>
<evidence type="ECO:0000256" key="6">
    <source>
        <dbReference type="SAM" id="Phobius"/>
    </source>
</evidence>
<evidence type="ECO:0000256" key="1">
    <source>
        <dbReference type="ARBA" id="ARBA00004141"/>
    </source>
</evidence>
<evidence type="ECO:0000256" key="3">
    <source>
        <dbReference type="ARBA" id="ARBA00022989"/>
    </source>
</evidence>
<dbReference type="GO" id="GO:0022857">
    <property type="term" value="F:transmembrane transporter activity"/>
    <property type="evidence" value="ECO:0007669"/>
    <property type="project" value="InterPro"/>
</dbReference>
<gene>
    <name evidence="8" type="ORF">P5673_017021</name>
</gene>
<feature type="transmembrane region" description="Helical" evidence="6">
    <location>
        <begin position="341"/>
        <end position="359"/>
    </location>
</feature>
<reference evidence="8" key="2">
    <citation type="journal article" date="2023" name="Science">
        <title>Genomic signatures of disease resistance in endangered staghorn corals.</title>
        <authorList>
            <person name="Vollmer S.V."/>
            <person name="Selwyn J.D."/>
            <person name="Despard B.A."/>
            <person name="Roesel C.L."/>
        </authorList>
    </citation>
    <scope>NUCLEOTIDE SEQUENCE</scope>
    <source>
        <strain evidence="8">K2</strain>
    </source>
</reference>
<dbReference type="Pfam" id="PF07690">
    <property type="entry name" value="MFS_1"/>
    <property type="match status" value="1"/>
</dbReference>
<feature type="transmembrane region" description="Helical" evidence="6">
    <location>
        <begin position="87"/>
        <end position="107"/>
    </location>
</feature>
<keyword evidence="9" id="KW-1185">Reference proteome</keyword>